<evidence type="ECO:0000256" key="5">
    <source>
        <dbReference type="ARBA" id="ARBA00023004"/>
    </source>
</evidence>
<dbReference type="FunFam" id="1.10.630.10:FF:000018">
    <property type="entry name" value="Cytochrome P450 monooxygenase"/>
    <property type="match status" value="1"/>
</dbReference>
<dbReference type="GO" id="GO:0020037">
    <property type="term" value="F:heme binding"/>
    <property type="evidence" value="ECO:0007669"/>
    <property type="project" value="InterPro"/>
</dbReference>
<proteinExistence type="inferred from homology"/>
<dbReference type="InterPro" id="IPR002397">
    <property type="entry name" value="Cyt_P450_B"/>
</dbReference>
<keyword evidence="3" id="KW-0479">Metal-binding</keyword>
<comment type="similarity">
    <text evidence="1">Belongs to the cytochrome P450 family.</text>
</comment>
<dbReference type="CDD" id="cd11035">
    <property type="entry name" value="P450cam-like"/>
    <property type="match status" value="1"/>
</dbReference>
<organism evidence="10">
    <name type="scientific">freshwater metagenome</name>
    <dbReference type="NCBI Taxonomy" id="449393"/>
    <lineage>
        <taxon>unclassified sequences</taxon>
        <taxon>metagenomes</taxon>
        <taxon>ecological metagenomes</taxon>
    </lineage>
</organism>
<reference evidence="10" key="1">
    <citation type="submission" date="2020-05" db="EMBL/GenBank/DDBJ databases">
        <authorList>
            <person name="Chiriac C."/>
            <person name="Salcher M."/>
            <person name="Ghai R."/>
            <person name="Kavagutti S V."/>
        </authorList>
    </citation>
    <scope>NUCLEOTIDE SEQUENCE</scope>
</reference>
<dbReference type="EMBL" id="CAFBMM010000031">
    <property type="protein sequence ID" value="CAB4906109.1"/>
    <property type="molecule type" value="Genomic_DNA"/>
</dbReference>
<evidence type="ECO:0000256" key="1">
    <source>
        <dbReference type="ARBA" id="ARBA00010617"/>
    </source>
</evidence>
<evidence type="ECO:0000256" key="2">
    <source>
        <dbReference type="ARBA" id="ARBA00022617"/>
    </source>
</evidence>
<keyword evidence="5" id="KW-0408">Iron</keyword>
<dbReference type="EMBL" id="CAEZYK010000034">
    <property type="protein sequence ID" value="CAB4722620.1"/>
    <property type="molecule type" value="Genomic_DNA"/>
</dbReference>
<dbReference type="Pfam" id="PF00067">
    <property type="entry name" value="p450"/>
    <property type="match status" value="1"/>
</dbReference>
<evidence type="ECO:0000313" key="7">
    <source>
        <dbReference type="EMBL" id="CAB4722620.1"/>
    </source>
</evidence>
<dbReference type="InterPro" id="IPR036396">
    <property type="entry name" value="Cyt_P450_sf"/>
</dbReference>
<dbReference type="AlphaFoldDB" id="A0A6J7QQF5"/>
<dbReference type="EMBL" id="CAFBPQ010000012">
    <property type="protein sequence ID" value="CAB5019887.1"/>
    <property type="molecule type" value="Genomic_DNA"/>
</dbReference>
<dbReference type="GO" id="GO:0016705">
    <property type="term" value="F:oxidoreductase activity, acting on paired donors, with incorporation or reduction of molecular oxygen"/>
    <property type="evidence" value="ECO:0007669"/>
    <property type="project" value="InterPro"/>
</dbReference>
<dbReference type="PRINTS" id="PR00385">
    <property type="entry name" value="P450"/>
</dbReference>
<evidence type="ECO:0000256" key="6">
    <source>
        <dbReference type="ARBA" id="ARBA00023033"/>
    </source>
</evidence>
<evidence type="ECO:0000313" key="8">
    <source>
        <dbReference type="EMBL" id="CAB4906109.1"/>
    </source>
</evidence>
<protein>
    <submittedName>
        <fullName evidence="10">Unannotated protein</fullName>
    </submittedName>
</protein>
<dbReference type="InterPro" id="IPR001128">
    <property type="entry name" value="Cyt_P450"/>
</dbReference>
<dbReference type="SUPFAM" id="SSF48264">
    <property type="entry name" value="Cytochrome P450"/>
    <property type="match status" value="1"/>
</dbReference>
<keyword evidence="2" id="KW-0349">Heme</keyword>
<dbReference type="PANTHER" id="PTHR46696">
    <property type="entry name" value="P450, PUTATIVE (EUROFUNG)-RELATED"/>
    <property type="match status" value="1"/>
</dbReference>
<dbReference type="InterPro" id="IPR017972">
    <property type="entry name" value="Cyt_P450_CS"/>
</dbReference>
<dbReference type="PANTHER" id="PTHR46696:SF6">
    <property type="entry name" value="P450, PUTATIVE (EUROFUNG)-RELATED"/>
    <property type="match status" value="1"/>
</dbReference>
<name>A0A6J7QQF5_9ZZZZ</name>
<dbReference type="EMBL" id="CAFBOF010000011">
    <property type="protein sequence ID" value="CAB4974465.1"/>
    <property type="molecule type" value="Genomic_DNA"/>
</dbReference>
<dbReference type="PROSITE" id="PS00086">
    <property type="entry name" value="CYTOCHROME_P450"/>
    <property type="match status" value="1"/>
</dbReference>
<evidence type="ECO:0000313" key="10">
    <source>
        <dbReference type="EMBL" id="CAB5019887.1"/>
    </source>
</evidence>
<keyword evidence="6" id="KW-0503">Monooxygenase</keyword>
<dbReference type="GO" id="GO:0004497">
    <property type="term" value="F:monooxygenase activity"/>
    <property type="evidence" value="ECO:0007669"/>
    <property type="project" value="UniProtKB-KW"/>
</dbReference>
<dbReference type="Gene3D" id="1.10.630.10">
    <property type="entry name" value="Cytochrome P450"/>
    <property type="match status" value="1"/>
</dbReference>
<dbReference type="PRINTS" id="PR00359">
    <property type="entry name" value="BP450"/>
</dbReference>
<evidence type="ECO:0000256" key="3">
    <source>
        <dbReference type="ARBA" id="ARBA00022723"/>
    </source>
</evidence>
<evidence type="ECO:0000256" key="4">
    <source>
        <dbReference type="ARBA" id="ARBA00023002"/>
    </source>
</evidence>
<keyword evidence="4" id="KW-0560">Oxidoreductase</keyword>
<sequence>MASIPEILFHPDAANNPQEAYARIHSECPVTREADMNGNSTVYLTRYADVMWALKHPEVFSSAPGAVDIGQSQPLIPLQVDPPEHAKYRRFLDPEFSPRRMAELEPDVRSLTNEVLDRFVDKGGCEFHQEFATPLPSALFLRLMGLPQSDLEMFLGWRDDTIRPASSDPEEVAAIRDRAGKAITAYFEESLAEKTRNPDDGLLTRLANGEIEGRPVTAEEKLGMCHLLLLAGLDTVTATLDCMIVFLARNPEMRAQIVADPSRIPAVIEELLRWDTPVALIARMLTSDTEIGGVEVKAGDGCAVVIGAADVDAEEFDRAGSVDFDRPANRHVAFGAGPHRCLGSHFARLELRVAIEEWHRRIPEYSIPDEVEVNFTPAIRQALSLPLDWPLTKP</sequence>
<accession>A0A6J7QQF5</accession>
<gene>
    <name evidence="7" type="ORF">UFOPK2683_00745</name>
    <name evidence="8" type="ORF">UFOPK3605_00773</name>
    <name evidence="9" type="ORF">UFOPK3897_00721</name>
    <name evidence="10" type="ORF">UFOPK4121_00584</name>
</gene>
<dbReference type="GO" id="GO:0005506">
    <property type="term" value="F:iron ion binding"/>
    <property type="evidence" value="ECO:0007669"/>
    <property type="project" value="InterPro"/>
</dbReference>
<evidence type="ECO:0000313" key="9">
    <source>
        <dbReference type="EMBL" id="CAB4974465.1"/>
    </source>
</evidence>